<dbReference type="InterPro" id="IPR004358">
    <property type="entry name" value="Sig_transdc_His_kin-like_C"/>
</dbReference>
<dbReference type="InterPro" id="IPR013655">
    <property type="entry name" value="PAS_fold_3"/>
</dbReference>
<gene>
    <name evidence="9" type="ORF">GGP83_002202</name>
</gene>
<dbReference type="SUPFAM" id="SSF55874">
    <property type="entry name" value="ATPase domain of HSP90 chaperone/DNA topoisomerase II/histidine kinase"/>
    <property type="match status" value="1"/>
</dbReference>
<dbReference type="PROSITE" id="PS50109">
    <property type="entry name" value="HIS_KIN"/>
    <property type="match status" value="1"/>
</dbReference>
<dbReference type="InterPro" id="IPR001610">
    <property type="entry name" value="PAC"/>
</dbReference>
<feature type="domain" description="PAS" evidence="7">
    <location>
        <begin position="428"/>
        <end position="498"/>
    </location>
</feature>
<dbReference type="PANTHER" id="PTHR43304:SF1">
    <property type="entry name" value="PAC DOMAIN-CONTAINING PROTEIN"/>
    <property type="match status" value="1"/>
</dbReference>
<dbReference type="SMART" id="SM00065">
    <property type="entry name" value="GAF"/>
    <property type="match status" value="2"/>
</dbReference>
<evidence type="ECO:0000256" key="5">
    <source>
        <dbReference type="ARBA" id="ARBA00022777"/>
    </source>
</evidence>
<dbReference type="PRINTS" id="PR00344">
    <property type="entry name" value="BCTRLSENSOR"/>
</dbReference>
<dbReference type="InterPro" id="IPR000014">
    <property type="entry name" value="PAS"/>
</dbReference>
<comment type="caution">
    <text evidence="9">The sequence shown here is derived from an EMBL/GenBank/DDBJ whole genome shotgun (WGS) entry which is preliminary data.</text>
</comment>
<dbReference type="Pfam" id="PF00512">
    <property type="entry name" value="HisKA"/>
    <property type="match status" value="1"/>
</dbReference>
<dbReference type="SMART" id="SM00388">
    <property type="entry name" value="HisKA"/>
    <property type="match status" value="1"/>
</dbReference>
<dbReference type="InterPro" id="IPR036097">
    <property type="entry name" value="HisK_dim/P_sf"/>
</dbReference>
<dbReference type="InterPro" id="IPR029016">
    <property type="entry name" value="GAF-like_dom_sf"/>
</dbReference>
<dbReference type="EC" id="2.7.13.3" evidence="2"/>
<dbReference type="Pfam" id="PF00989">
    <property type="entry name" value="PAS"/>
    <property type="match status" value="1"/>
</dbReference>
<dbReference type="InterPro" id="IPR003661">
    <property type="entry name" value="HisK_dim/P_dom"/>
</dbReference>
<dbReference type="Gene3D" id="3.30.450.20">
    <property type="entry name" value="PAS domain"/>
    <property type="match status" value="7"/>
</dbReference>
<evidence type="ECO:0000259" key="8">
    <source>
        <dbReference type="PROSITE" id="PS50113"/>
    </source>
</evidence>
<dbReference type="FunFam" id="3.30.565.10:FF:000006">
    <property type="entry name" value="Sensor histidine kinase WalK"/>
    <property type="match status" value="1"/>
</dbReference>
<comment type="catalytic activity">
    <reaction evidence="1">
        <text>ATP + protein L-histidine = ADP + protein N-phospho-L-histidine.</text>
        <dbReference type="EC" id="2.7.13.3"/>
    </reaction>
</comment>
<evidence type="ECO:0000313" key="9">
    <source>
        <dbReference type="EMBL" id="MCS3952239.1"/>
    </source>
</evidence>
<dbReference type="GO" id="GO:0006355">
    <property type="term" value="P:regulation of DNA-templated transcription"/>
    <property type="evidence" value="ECO:0007669"/>
    <property type="project" value="InterPro"/>
</dbReference>
<dbReference type="SUPFAM" id="SSF55781">
    <property type="entry name" value="GAF domain-like"/>
    <property type="match status" value="2"/>
</dbReference>
<dbReference type="Gene3D" id="1.10.287.130">
    <property type="match status" value="1"/>
</dbReference>
<feature type="domain" description="PAC" evidence="8">
    <location>
        <begin position="618"/>
        <end position="670"/>
    </location>
</feature>
<feature type="domain" description="PAS" evidence="7">
    <location>
        <begin position="671"/>
        <end position="717"/>
    </location>
</feature>
<dbReference type="PROSITE" id="PS50113">
    <property type="entry name" value="PAC"/>
    <property type="match status" value="4"/>
</dbReference>
<dbReference type="SMART" id="SM00086">
    <property type="entry name" value="PAC"/>
    <property type="match status" value="5"/>
</dbReference>
<dbReference type="InterPro" id="IPR035965">
    <property type="entry name" value="PAS-like_dom_sf"/>
</dbReference>
<dbReference type="InterPro" id="IPR000700">
    <property type="entry name" value="PAS-assoc_C"/>
</dbReference>
<dbReference type="Pfam" id="PF08448">
    <property type="entry name" value="PAS_4"/>
    <property type="match status" value="5"/>
</dbReference>
<dbReference type="RefSeq" id="WP_259082075.1">
    <property type="nucleotide sequence ID" value="NZ_JANTZN010000007.1"/>
</dbReference>
<dbReference type="PROSITE" id="PS50112">
    <property type="entry name" value="PAS"/>
    <property type="match status" value="3"/>
</dbReference>
<feature type="domain" description="Histidine kinase" evidence="6">
    <location>
        <begin position="1236"/>
        <end position="1453"/>
    </location>
</feature>
<dbReference type="NCBIfam" id="TIGR00229">
    <property type="entry name" value="sensory_box"/>
    <property type="match status" value="5"/>
</dbReference>
<reference evidence="9" key="1">
    <citation type="submission" date="2022-08" db="EMBL/GenBank/DDBJ databases">
        <title>Genomic Encyclopedia of Type Strains, Phase V (KMG-V): Genome sequencing to study the core and pangenomes of soil and plant-associated prokaryotes.</title>
        <authorList>
            <person name="Whitman W."/>
        </authorList>
    </citation>
    <scope>NUCLEOTIDE SEQUENCE</scope>
    <source>
        <strain evidence="9">SP2017</strain>
    </source>
</reference>
<dbReference type="SMART" id="SM00387">
    <property type="entry name" value="HATPase_c"/>
    <property type="match status" value="1"/>
</dbReference>
<evidence type="ECO:0000313" key="10">
    <source>
        <dbReference type="Proteomes" id="UP001155010"/>
    </source>
</evidence>
<dbReference type="InterPro" id="IPR003594">
    <property type="entry name" value="HATPase_dom"/>
</dbReference>
<evidence type="ECO:0000256" key="2">
    <source>
        <dbReference type="ARBA" id="ARBA00012438"/>
    </source>
</evidence>
<protein>
    <recommendedName>
        <fullName evidence="2">histidine kinase</fullName>
        <ecNumber evidence="2">2.7.13.3</ecNumber>
    </recommendedName>
</protein>
<dbReference type="SUPFAM" id="SSF55785">
    <property type="entry name" value="PYP-like sensor domain (PAS domain)"/>
    <property type="match status" value="7"/>
</dbReference>
<evidence type="ECO:0000256" key="1">
    <source>
        <dbReference type="ARBA" id="ARBA00000085"/>
    </source>
</evidence>
<dbReference type="SMART" id="SM00091">
    <property type="entry name" value="PAS"/>
    <property type="match status" value="5"/>
</dbReference>
<dbReference type="Gene3D" id="3.30.450.40">
    <property type="match status" value="2"/>
</dbReference>
<dbReference type="SUPFAM" id="SSF47384">
    <property type="entry name" value="Homodimeric domain of signal transducing histidine kinase"/>
    <property type="match status" value="1"/>
</dbReference>
<dbReference type="Proteomes" id="UP001155010">
    <property type="component" value="Unassembled WGS sequence"/>
</dbReference>
<evidence type="ECO:0000256" key="4">
    <source>
        <dbReference type="ARBA" id="ARBA00022679"/>
    </source>
</evidence>
<evidence type="ECO:0000259" key="6">
    <source>
        <dbReference type="PROSITE" id="PS50109"/>
    </source>
</evidence>
<dbReference type="Pfam" id="PF08447">
    <property type="entry name" value="PAS_3"/>
    <property type="match status" value="1"/>
</dbReference>
<dbReference type="InterPro" id="IPR013767">
    <property type="entry name" value="PAS_fold"/>
</dbReference>
<dbReference type="PANTHER" id="PTHR43304">
    <property type="entry name" value="PHYTOCHROME-LIKE PROTEIN CPH1"/>
    <property type="match status" value="1"/>
</dbReference>
<evidence type="ECO:0000256" key="3">
    <source>
        <dbReference type="ARBA" id="ARBA00022553"/>
    </source>
</evidence>
<sequence>MTSAPPGTTGGGNTDREYRHQLRKILSRQDEGSDQRIQNILQLAADWFGVELGLLVQVDRSGDTYTIDEVSAPCPEITRGLTGDLLSTYCRMVVVEEEPLALENAPEQGWKDDPAYQSSLLATYIGTEVLVGQEPYGTVCFVDLKPRDVAFDEQDRTFLELISNAVGRVLDQRPSAPAASPDTPQNLSRVERRYRTALKNSPVLFAKVDTDLRYEWVYNPHPDFDPDAVVGRRDDEVDDGPGIDRLVDLKRRTLEQGEQIREEITFERSDGLYVHDITATPLREGAGDDVTGLVTASLDITERKETERKYRETQTRYRALSENFPDGAVGVYDSDLRYTLVEGTLVGEALPSQDAFVGAHVPDLFPEETARDIVPLFRAAVEQGVTDSTETQYGGRDWKVWATPLRDRNGTVYGGLSFAQDITEEKREARKRTQVISRVTDAIVEVDADWRFTLVNNAAEALYDMEEADLLGEHFWDVFDTALDTRFEETYRRVMETREPDSLVEHFPRLDGWFDVEVYPNEDGGLAFYFQDVTEQKEREATLRRQRNLLAQTQRLAGAWEVDLRSREISWSEAVYRIHGLPPDADIDLERALSFFPAEARSRIESALDQCVEEGEPYDLELPLVTAEGDRRWVRAVGAPAEETDGAVTKVAGAFQDITERKEVEADLREERDFLGRILKTNPDAIVCLDREGTFVQASDRSKEVLGMDKDEIIGRTFNDSAWRLETLEGDPIPDDDLPFAQIMDTGAPAYNVRFTTRDPDGNRRFLSVSGAPLRDDEGEIEKVVFHLRDITDWQQAEAELRNREARLRGLANSIPGVVYQFVVADDGTSHYRFVSEHTEEVLGISSTPDSFHERFLEHVPDSHRADARAATEQAIQGETPLRIELPFDRPDGTRIWLLCTSTPVRKNGHLVFDGVMLDITDRKEVEHQLREERDRFATLFHNLPTPVVHGEPDEEGRLRTRSVNAAFESVFGITAEDIQGEDIQDLIVPPDEQDSADSIRRCLLAGEPVDREVRRQTTSGRRDFRVQVALHEGESGPDEGFGIYTDITERKRRERILQERQEKVEALYRATDRLLHADDSCEIAVSITELLNEVFGYLVGVRLVEDDALVPVQGSPELSDHVSPRPSFDIQGPSVVADAFRSGDTIAFDDIRTADDGVDYGDVRAAAIIPIGDHGTISVGALEVGAIDDFDRRLIEVLATHASTSLDRIDREEALIEAKEDAEAAARLKSSMMANMSHEIRTPMTSIIGFAEILSERLDGELEAFAQKAHRSSNRLMRTLESVLEMSRLEAGTFDLNREEVQLAAIASDTMERLRPQAQRKGLSLTTERPNQPVTGLLNEEALRRILENLLENAIKFTSEGGTVGMHVRTDDADGTLVLSVEDTGVGISDEALPEIFEAFKQESEGMDREYEGSGLSLSIVQEITDALGGTLHVETEKGEGSRFIVRLPPGPDADLSSE</sequence>
<dbReference type="Pfam" id="PF02518">
    <property type="entry name" value="HATPase_c"/>
    <property type="match status" value="1"/>
</dbReference>
<name>A0A9X2U9A0_9BACT</name>
<dbReference type="CDD" id="cd00082">
    <property type="entry name" value="HisKA"/>
    <property type="match status" value="1"/>
</dbReference>
<evidence type="ECO:0000259" key="7">
    <source>
        <dbReference type="PROSITE" id="PS50112"/>
    </source>
</evidence>
<feature type="domain" description="PAC" evidence="8">
    <location>
        <begin position="882"/>
        <end position="932"/>
    </location>
</feature>
<accession>A0A9X2U9A0</accession>
<organism evidence="9 10">
    <name type="scientific">Salinibacter ruber</name>
    <dbReference type="NCBI Taxonomy" id="146919"/>
    <lineage>
        <taxon>Bacteria</taxon>
        <taxon>Pseudomonadati</taxon>
        <taxon>Rhodothermota</taxon>
        <taxon>Rhodothermia</taxon>
        <taxon>Rhodothermales</taxon>
        <taxon>Salinibacteraceae</taxon>
        <taxon>Salinibacter</taxon>
    </lineage>
</organism>
<dbReference type="EMBL" id="JANUBB010000008">
    <property type="protein sequence ID" value="MCS3952239.1"/>
    <property type="molecule type" value="Genomic_DNA"/>
</dbReference>
<feature type="domain" description="PAC" evidence="8">
    <location>
        <begin position="751"/>
        <end position="803"/>
    </location>
</feature>
<dbReference type="InterPro" id="IPR036890">
    <property type="entry name" value="HATPase_C_sf"/>
</dbReference>
<dbReference type="Pfam" id="PF13185">
    <property type="entry name" value="GAF_2"/>
    <property type="match status" value="2"/>
</dbReference>
<proteinExistence type="predicted"/>
<keyword evidence="3" id="KW-0597">Phosphoprotein</keyword>
<feature type="domain" description="PAC" evidence="8">
    <location>
        <begin position="260"/>
        <end position="312"/>
    </location>
</feature>
<dbReference type="CDD" id="cd00130">
    <property type="entry name" value="PAS"/>
    <property type="match status" value="5"/>
</dbReference>
<keyword evidence="4" id="KW-0808">Transferase</keyword>
<dbReference type="InterPro" id="IPR005467">
    <property type="entry name" value="His_kinase_dom"/>
</dbReference>
<keyword evidence="5" id="KW-0418">Kinase</keyword>
<dbReference type="InterPro" id="IPR052162">
    <property type="entry name" value="Sensor_kinase/Photoreceptor"/>
</dbReference>
<dbReference type="Gene3D" id="3.30.565.10">
    <property type="entry name" value="Histidine kinase-like ATPase, C-terminal domain"/>
    <property type="match status" value="1"/>
</dbReference>
<dbReference type="InterPro" id="IPR013656">
    <property type="entry name" value="PAS_4"/>
</dbReference>
<feature type="domain" description="PAS" evidence="7">
    <location>
        <begin position="954"/>
        <end position="1007"/>
    </location>
</feature>
<dbReference type="GO" id="GO:0000155">
    <property type="term" value="F:phosphorelay sensor kinase activity"/>
    <property type="evidence" value="ECO:0007669"/>
    <property type="project" value="InterPro"/>
</dbReference>
<dbReference type="InterPro" id="IPR003018">
    <property type="entry name" value="GAF"/>
</dbReference>